<dbReference type="EMBL" id="KZ678133">
    <property type="protein sequence ID" value="PSN69347.1"/>
    <property type="molecule type" value="Genomic_DNA"/>
</dbReference>
<dbReference type="PROSITE" id="PS51039">
    <property type="entry name" value="ZF_AN1"/>
    <property type="match status" value="1"/>
</dbReference>
<proteinExistence type="predicted"/>
<accession>A0A2T2NV89</accession>
<dbReference type="Pfam" id="PF01428">
    <property type="entry name" value="zf-AN1"/>
    <property type="match status" value="2"/>
</dbReference>
<dbReference type="PANTHER" id="PTHR14677:SF40">
    <property type="entry name" value="CDC48-ASSOCIATED UBIQUITIN-LIKE_ZINC FINGER PROTEIN 1"/>
    <property type="match status" value="1"/>
</dbReference>
<dbReference type="Gene3D" id="4.10.1110.10">
    <property type="entry name" value="AN1-like Zinc finger"/>
    <property type="match status" value="2"/>
</dbReference>
<protein>
    <recommendedName>
        <fullName evidence="6">AN1-type domain-containing protein</fullName>
    </recommendedName>
</protein>
<evidence type="ECO:0000256" key="5">
    <source>
        <dbReference type="SAM" id="MobiDB-lite"/>
    </source>
</evidence>
<gene>
    <name evidence="7" type="ORF">BS50DRAFT_609437</name>
</gene>
<evidence type="ECO:0000256" key="4">
    <source>
        <dbReference type="PROSITE-ProRule" id="PRU00449"/>
    </source>
</evidence>
<evidence type="ECO:0000256" key="1">
    <source>
        <dbReference type="ARBA" id="ARBA00022723"/>
    </source>
</evidence>
<keyword evidence="8" id="KW-1185">Reference proteome</keyword>
<feature type="domain" description="AN1-type" evidence="6">
    <location>
        <begin position="24"/>
        <end position="72"/>
    </location>
</feature>
<dbReference type="Pfam" id="PF25327">
    <property type="entry name" value="UBL_ZFAND1"/>
    <property type="match status" value="1"/>
</dbReference>
<keyword evidence="2 4" id="KW-0863">Zinc-finger</keyword>
<name>A0A2T2NV89_CORCC</name>
<dbReference type="InterPro" id="IPR035896">
    <property type="entry name" value="AN1-like_Znf"/>
</dbReference>
<dbReference type="SUPFAM" id="SSF118310">
    <property type="entry name" value="AN1-like Zinc finger"/>
    <property type="match status" value="2"/>
</dbReference>
<evidence type="ECO:0000256" key="3">
    <source>
        <dbReference type="ARBA" id="ARBA00022833"/>
    </source>
</evidence>
<dbReference type="SMART" id="SM00154">
    <property type="entry name" value="ZnF_AN1"/>
    <property type="match status" value="2"/>
</dbReference>
<sequence>MASASTPNAPNAPTYTEMSKQDVEAIGAHCQMEYCHILDFLPFQCGSCKGTFCLDHRTEMAHKCPKEGEWARKRAEGTNAKESKEGSLSQKLSVYNHEQQCYDSSCKTLINTSRMPANQCSTCNRSYCLKHRMPEDHDCKNVPPAGARQKNIIQAQRDKGMTALAKLKEWAAEKQKNEREKQQKRPGFLGLGKNSAAKEALKATNELKRVAKGDAKVPQDKRIYLQVEASADTTRAKYPTGKFFYNKEWTVGRVLDMAAKSLQVENVNNRGGGEEDKLRVFHVEAGRLLKFTEKIGDACASGNMIVLLRGVGSGEPDLIDL</sequence>
<dbReference type="InterPro" id="IPR000058">
    <property type="entry name" value="Znf_AN1"/>
</dbReference>
<feature type="compositionally biased region" description="Basic and acidic residues" evidence="5">
    <location>
        <begin position="172"/>
        <end position="183"/>
    </location>
</feature>
<evidence type="ECO:0000313" key="8">
    <source>
        <dbReference type="Proteomes" id="UP000240883"/>
    </source>
</evidence>
<organism evidence="7 8">
    <name type="scientific">Corynespora cassiicola Philippines</name>
    <dbReference type="NCBI Taxonomy" id="1448308"/>
    <lineage>
        <taxon>Eukaryota</taxon>
        <taxon>Fungi</taxon>
        <taxon>Dikarya</taxon>
        <taxon>Ascomycota</taxon>
        <taxon>Pezizomycotina</taxon>
        <taxon>Dothideomycetes</taxon>
        <taxon>Pleosporomycetidae</taxon>
        <taxon>Pleosporales</taxon>
        <taxon>Corynesporascaceae</taxon>
        <taxon>Corynespora</taxon>
    </lineage>
</organism>
<dbReference type="GO" id="GO:0008270">
    <property type="term" value="F:zinc ion binding"/>
    <property type="evidence" value="ECO:0007669"/>
    <property type="project" value="UniProtKB-KW"/>
</dbReference>
<dbReference type="PANTHER" id="PTHR14677">
    <property type="entry name" value="ARSENITE INDUCUBLE RNA ASSOCIATED PROTEIN AIP-1-RELATED"/>
    <property type="match status" value="1"/>
</dbReference>
<reference evidence="7 8" key="1">
    <citation type="journal article" date="2018" name="Front. Microbiol.">
        <title>Genome-Wide Analysis of Corynespora cassiicola Leaf Fall Disease Putative Effectors.</title>
        <authorList>
            <person name="Lopez D."/>
            <person name="Ribeiro S."/>
            <person name="Label P."/>
            <person name="Fumanal B."/>
            <person name="Venisse J.S."/>
            <person name="Kohler A."/>
            <person name="de Oliveira R.R."/>
            <person name="Labutti K."/>
            <person name="Lipzen A."/>
            <person name="Lail K."/>
            <person name="Bauer D."/>
            <person name="Ohm R.A."/>
            <person name="Barry K.W."/>
            <person name="Spatafora J."/>
            <person name="Grigoriev I.V."/>
            <person name="Martin F.M."/>
            <person name="Pujade-Renaud V."/>
        </authorList>
    </citation>
    <scope>NUCLEOTIDE SEQUENCE [LARGE SCALE GENOMIC DNA]</scope>
    <source>
        <strain evidence="7 8">Philippines</strain>
    </source>
</reference>
<evidence type="ECO:0000256" key="2">
    <source>
        <dbReference type="ARBA" id="ARBA00022771"/>
    </source>
</evidence>
<dbReference type="InterPro" id="IPR057358">
    <property type="entry name" value="UBL_ZFAND1-like"/>
</dbReference>
<dbReference type="STRING" id="1448308.A0A2T2NV89"/>
<evidence type="ECO:0000313" key="7">
    <source>
        <dbReference type="EMBL" id="PSN69347.1"/>
    </source>
</evidence>
<dbReference type="GO" id="GO:0005737">
    <property type="term" value="C:cytoplasm"/>
    <property type="evidence" value="ECO:0007669"/>
    <property type="project" value="TreeGrafter"/>
</dbReference>
<dbReference type="OrthoDB" id="431929at2759"/>
<dbReference type="AlphaFoldDB" id="A0A2T2NV89"/>
<feature type="region of interest" description="Disordered" evidence="5">
    <location>
        <begin position="172"/>
        <end position="191"/>
    </location>
</feature>
<keyword evidence="3" id="KW-0862">Zinc</keyword>
<keyword evidence="1" id="KW-0479">Metal-binding</keyword>
<dbReference type="Proteomes" id="UP000240883">
    <property type="component" value="Unassembled WGS sequence"/>
</dbReference>
<evidence type="ECO:0000259" key="6">
    <source>
        <dbReference type="PROSITE" id="PS51039"/>
    </source>
</evidence>